<dbReference type="Proteomes" id="UP001487305">
    <property type="component" value="Unassembled WGS sequence"/>
</dbReference>
<sequence>MTVNRMRVSGDKNVQLSGNDNIVIGGNALIQMSRSPLTHSLIHDLLDVVYSFPDSVDESYSLQNPAPINDKLRFNNARKYMSIIENHADDYSRVDDVMKDYPNSEDIVKKLRDMFIEVADLDVNGSPCVGDGDAQLDQIKLNLFETIVNDSNFDVDKYPSEKIEQFCVALIAYGVSKCKILVVPVQNASVG</sequence>
<protein>
    <submittedName>
        <fullName evidence="1">Uncharacterized protein</fullName>
    </submittedName>
</protein>
<gene>
    <name evidence="1" type="ORF">AAA083_14985</name>
</gene>
<organism evidence="1 2">
    <name type="scientific">Raoultibacter massiliensis</name>
    <dbReference type="NCBI Taxonomy" id="1852371"/>
    <lineage>
        <taxon>Bacteria</taxon>
        <taxon>Bacillati</taxon>
        <taxon>Actinomycetota</taxon>
        <taxon>Coriobacteriia</taxon>
        <taxon>Eggerthellales</taxon>
        <taxon>Eggerthellaceae</taxon>
        <taxon>Raoultibacter</taxon>
    </lineage>
</organism>
<keyword evidence="2" id="KW-1185">Reference proteome</keyword>
<reference evidence="1 2" key="1">
    <citation type="submission" date="2024-04" db="EMBL/GenBank/DDBJ databases">
        <title>Human intestinal bacterial collection.</title>
        <authorList>
            <person name="Pauvert C."/>
            <person name="Hitch T.C.A."/>
            <person name="Clavel T."/>
        </authorList>
    </citation>
    <scope>NUCLEOTIDE SEQUENCE [LARGE SCALE GENOMIC DNA]</scope>
    <source>
        <strain evidence="1 2">CLA-KB-H42</strain>
    </source>
</reference>
<dbReference type="RefSeq" id="WP_349227986.1">
    <property type="nucleotide sequence ID" value="NZ_JBBNOP010000021.1"/>
</dbReference>
<dbReference type="EMBL" id="JBBNOP010000021">
    <property type="protein sequence ID" value="MEQ3364283.1"/>
    <property type="molecule type" value="Genomic_DNA"/>
</dbReference>
<accession>A0ABV1JGR3</accession>
<comment type="caution">
    <text evidence="1">The sequence shown here is derived from an EMBL/GenBank/DDBJ whole genome shotgun (WGS) entry which is preliminary data.</text>
</comment>
<evidence type="ECO:0000313" key="1">
    <source>
        <dbReference type="EMBL" id="MEQ3364283.1"/>
    </source>
</evidence>
<proteinExistence type="predicted"/>
<evidence type="ECO:0000313" key="2">
    <source>
        <dbReference type="Proteomes" id="UP001487305"/>
    </source>
</evidence>
<name>A0ABV1JGR3_9ACTN</name>